<dbReference type="GeneID" id="6016221"/>
<dbReference type="EMBL" id="AACS02000011">
    <property type="protein sequence ID" value="EAU82196.2"/>
    <property type="molecule type" value="Genomic_DNA"/>
</dbReference>
<feature type="compositionally biased region" description="Low complexity" evidence="1">
    <location>
        <begin position="348"/>
        <end position="404"/>
    </location>
</feature>
<dbReference type="InParanoid" id="A8P8N4"/>
<dbReference type="InterPro" id="IPR045339">
    <property type="entry name" value="DUF6534"/>
</dbReference>
<name>A8P8N4_COPC7</name>
<dbReference type="Proteomes" id="UP000001861">
    <property type="component" value="Unassembled WGS sequence"/>
</dbReference>
<feature type="transmembrane region" description="Helical" evidence="2">
    <location>
        <begin position="100"/>
        <end position="122"/>
    </location>
</feature>
<feature type="transmembrane region" description="Helical" evidence="2">
    <location>
        <begin position="142"/>
        <end position="162"/>
    </location>
</feature>
<keyword evidence="5" id="KW-1185">Reference proteome</keyword>
<dbReference type="AlphaFoldDB" id="A8P8N4"/>
<keyword evidence="2" id="KW-0472">Membrane</keyword>
<keyword evidence="2" id="KW-0812">Transmembrane</keyword>
<evidence type="ECO:0000313" key="4">
    <source>
        <dbReference type="EMBL" id="EAU82196.2"/>
    </source>
</evidence>
<dbReference type="VEuPathDB" id="FungiDB:CC1G_10598"/>
<dbReference type="RefSeq" id="XP_001839605.2">
    <property type="nucleotide sequence ID" value="XM_001839553.2"/>
</dbReference>
<dbReference type="PANTHER" id="PTHR40465:SF1">
    <property type="entry name" value="DUF6534 DOMAIN-CONTAINING PROTEIN"/>
    <property type="match status" value="1"/>
</dbReference>
<keyword evidence="2" id="KW-1133">Transmembrane helix</keyword>
<organism evidence="4 5">
    <name type="scientific">Coprinopsis cinerea (strain Okayama-7 / 130 / ATCC MYA-4618 / FGSC 9003)</name>
    <name type="common">Inky cap fungus</name>
    <name type="synonym">Hormographiella aspergillata</name>
    <dbReference type="NCBI Taxonomy" id="240176"/>
    <lineage>
        <taxon>Eukaryota</taxon>
        <taxon>Fungi</taxon>
        <taxon>Dikarya</taxon>
        <taxon>Basidiomycota</taxon>
        <taxon>Agaricomycotina</taxon>
        <taxon>Agaricomycetes</taxon>
        <taxon>Agaricomycetidae</taxon>
        <taxon>Agaricales</taxon>
        <taxon>Agaricineae</taxon>
        <taxon>Psathyrellaceae</taxon>
        <taxon>Coprinopsis</taxon>
    </lineage>
</organism>
<feature type="domain" description="DUF6534" evidence="3">
    <location>
        <begin position="108"/>
        <end position="193"/>
    </location>
</feature>
<reference evidence="4 5" key="1">
    <citation type="journal article" date="2010" name="Proc. Natl. Acad. Sci. U.S.A.">
        <title>Insights into evolution of multicellular fungi from the assembled chromosomes of the mushroom Coprinopsis cinerea (Coprinus cinereus).</title>
        <authorList>
            <person name="Stajich J.E."/>
            <person name="Wilke S.K."/>
            <person name="Ahren D."/>
            <person name="Au C.H."/>
            <person name="Birren B.W."/>
            <person name="Borodovsky M."/>
            <person name="Burns C."/>
            <person name="Canback B."/>
            <person name="Casselton L.A."/>
            <person name="Cheng C.K."/>
            <person name="Deng J."/>
            <person name="Dietrich F.S."/>
            <person name="Fargo D.C."/>
            <person name="Farman M.L."/>
            <person name="Gathman A.C."/>
            <person name="Goldberg J."/>
            <person name="Guigo R."/>
            <person name="Hoegger P.J."/>
            <person name="Hooker J.B."/>
            <person name="Huggins A."/>
            <person name="James T.Y."/>
            <person name="Kamada T."/>
            <person name="Kilaru S."/>
            <person name="Kodira C."/>
            <person name="Kues U."/>
            <person name="Kupfer D."/>
            <person name="Kwan H.S."/>
            <person name="Lomsadze A."/>
            <person name="Li W."/>
            <person name="Lilly W.W."/>
            <person name="Ma L.J."/>
            <person name="Mackey A.J."/>
            <person name="Manning G."/>
            <person name="Martin F."/>
            <person name="Muraguchi H."/>
            <person name="Natvig D.O."/>
            <person name="Palmerini H."/>
            <person name="Ramesh M.A."/>
            <person name="Rehmeyer C.J."/>
            <person name="Roe B.A."/>
            <person name="Shenoy N."/>
            <person name="Stanke M."/>
            <person name="Ter-Hovhannisyan V."/>
            <person name="Tunlid A."/>
            <person name="Velagapudi R."/>
            <person name="Vision T.J."/>
            <person name="Zeng Q."/>
            <person name="Zolan M.E."/>
            <person name="Pukkila P.J."/>
        </authorList>
    </citation>
    <scope>NUCLEOTIDE SEQUENCE [LARGE SCALE GENOMIC DNA]</scope>
    <source>
        <strain evidence="5">Okayama-7 / 130 / ATCC MYA-4618 / FGSC 9003</strain>
    </source>
</reference>
<evidence type="ECO:0000256" key="2">
    <source>
        <dbReference type="SAM" id="Phobius"/>
    </source>
</evidence>
<proteinExistence type="predicted"/>
<dbReference type="KEGG" id="cci:CC1G_10598"/>
<evidence type="ECO:0000259" key="3">
    <source>
        <dbReference type="Pfam" id="PF20152"/>
    </source>
</evidence>
<comment type="caution">
    <text evidence="4">The sequence shown here is derived from an EMBL/GenBank/DDBJ whole genome shotgun (WGS) entry which is preliminary data.</text>
</comment>
<dbReference type="HOGENOM" id="CLU_046025_2_0_1"/>
<evidence type="ECO:0000256" key="1">
    <source>
        <dbReference type="SAM" id="MobiDB-lite"/>
    </source>
</evidence>
<feature type="compositionally biased region" description="Gly residues" evidence="1">
    <location>
        <begin position="212"/>
        <end position="221"/>
    </location>
</feature>
<evidence type="ECO:0000313" key="5">
    <source>
        <dbReference type="Proteomes" id="UP000001861"/>
    </source>
</evidence>
<sequence length="425" mass="46860">MAPNVTLSFGPMLIGTFINMILYGVLIVQTYHYYLNYKHDARWIKALVYYLFLVESLNTAFDIQMMYQPLIQHFGGGIWTTALIVKVKVFARKAELHWSALVWFLAACISDVLITMVLVVTLSKRKTGFAATDDAIQRIIRITVQTGALTAFFAIGDVVFFMTMGHTALNFLWDLALSKLYANCLLSTLNARTSIKEGVGNSNSRASREAGRQGGGGGTLSGGRRAVADPFGPPSMRASYEYDVELAGSTTGSTNCHHHHHHHNLTHAELGGNGCGGGRHHRNSGSRSFGIGEKASFSRTGDAAGLEYGITVTKVVETLEDPCPIPPLPRYQLQPPETHPHPQPLPQSHPQLHPQPQQHPHPYSLPQLFPQQEQTRGPNQQQQQQAQGRLGQDQQRQQQQQQQQLHPFPSSGGDQGSPMQFGVAQ</sequence>
<feature type="transmembrane region" description="Helical" evidence="2">
    <location>
        <begin position="12"/>
        <end position="35"/>
    </location>
</feature>
<feature type="transmembrane region" description="Helical" evidence="2">
    <location>
        <begin position="47"/>
        <end position="67"/>
    </location>
</feature>
<protein>
    <recommendedName>
        <fullName evidence="3">DUF6534 domain-containing protein</fullName>
    </recommendedName>
</protein>
<dbReference type="PANTHER" id="PTHR40465">
    <property type="entry name" value="CHROMOSOME 1, WHOLE GENOME SHOTGUN SEQUENCE"/>
    <property type="match status" value="1"/>
</dbReference>
<accession>A8P8N4</accession>
<dbReference type="eggNOG" id="ENOG502RY7K">
    <property type="taxonomic scope" value="Eukaryota"/>
</dbReference>
<dbReference type="OrthoDB" id="3265526at2759"/>
<feature type="region of interest" description="Disordered" evidence="1">
    <location>
        <begin position="326"/>
        <end position="425"/>
    </location>
</feature>
<gene>
    <name evidence="4" type="ORF">CC1G_10598</name>
</gene>
<feature type="region of interest" description="Disordered" evidence="1">
    <location>
        <begin position="197"/>
        <end position="233"/>
    </location>
</feature>
<dbReference type="Pfam" id="PF20152">
    <property type="entry name" value="DUF6534"/>
    <property type="match status" value="1"/>
</dbReference>